<evidence type="ECO:0000313" key="2">
    <source>
        <dbReference type="EMBL" id="KAA1419651.1"/>
    </source>
</evidence>
<protein>
    <submittedName>
        <fullName evidence="2">GNAT family N-acetyltransferase</fullName>
    </submittedName>
</protein>
<dbReference type="EMBL" id="VUJV01000003">
    <property type="protein sequence ID" value="KAA1419651.1"/>
    <property type="molecule type" value="Genomic_DNA"/>
</dbReference>
<gene>
    <name evidence="2" type="ORF">F0U44_09930</name>
</gene>
<organism evidence="2 3">
    <name type="scientific">Nocardioides humilatus</name>
    <dbReference type="NCBI Taxonomy" id="2607660"/>
    <lineage>
        <taxon>Bacteria</taxon>
        <taxon>Bacillati</taxon>
        <taxon>Actinomycetota</taxon>
        <taxon>Actinomycetes</taxon>
        <taxon>Propionibacteriales</taxon>
        <taxon>Nocardioidaceae</taxon>
        <taxon>Nocardioides</taxon>
    </lineage>
</organism>
<keyword evidence="2" id="KW-0808">Transferase</keyword>
<evidence type="ECO:0000313" key="3">
    <source>
        <dbReference type="Proteomes" id="UP000325003"/>
    </source>
</evidence>
<dbReference type="SUPFAM" id="SSF55729">
    <property type="entry name" value="Acyl-CoA N-acyltransferases (Nat)"/>
    <property type="match status" value="1"/>
</dbReference>
<sequence>MVSGYQVTFETDPARFLERAGAHLADEPVISTVVATVAERFARSQRAATPYSWFAVVTGPAGEIVGAAMRTAPFPPYPLYVLGMPDAAAIALADALVDRAEDVGGANGSLPATRVLADRVAERTGGTVEINMHMRLFELGELVEARPVPGRLRPAYDDEADLVFDWFRRFHVDADEQAGHVGHGHRDEGFTVDDARDRITGGCVWLWVADDDTPLHMTCANPPAFGVARIGPVYTPKEHRGHGYASAAVGAVSRALRDGGSRVSLFTDQANPTSNGIYLALGYEPVVDTVDLAIR</sequence>
<reference evidence="2 3" key="1">
    <citation type="submission" date="2019-09" db="EMBL/GenBank/DDBJ databases">
        <title>Nocardioides panacisoli sp. nov., isolated from the soil of a ginseng field.</title>
        <authorList>
            <person name="Cho C."/>
        </authorList>
    </citation>
    <scope>NUCLEOTIDE SEQUENCE [LARGE SCALE GENOMIC DNA]</scope>
    <source>
        <strain evidence="2 3">BN130099</strain>
    </source>
</reference>
<dbReference type="Pfam" id="PF00583">
    <property type="entry name" value="Acetyltransf_1"/>
    <property type="match status" value="1"/>
</dbReference>
<dbReference type="InterPro" id="IPR016181">
    <property type="entry name" value="Acyl_CoA_acyltransferase"/>
</dbReference>
<feature type="domain" description="N-acetyltransferase" evidence="1">
    <location>
        <begin position="150"/>
        <end position="295"/>
    </location>
</feature>
<reference evidence="2 3" key="2">
    <citation type="submission" date="2019-09" db="EMBL/GenBank/DDBJ databases">
        <authorList>
            <person name="Jin C."/>
        </authorList>
    </citation>
    <scope>NUCLEOTIDE SEQUENCE [LARGE SCALE GENOMIC DNA]</scope>
    <source>
        <strain evidence="2 3">BN130099</strain>
    </source>
</reference>
<name>A0A5B1LFX5_9ACTN</name>
<comment type="caution">
    <text evidence="2">The sequence shown here is derived from an EMBL/GenBank/DDBJ whole genome shotgun (WGS) entry which is preliminary data.</text>
</comment>
<dbReference type="AlphaFoldDB" id="A0A5B1LFX5"/>
<dbReference type="GO" id="GO:0016747">
    <property type="term" value="F:acyltransferase activity, transferring groups other than amino-acyl groups"/>
    <property type="evidence" value="ECO:0007669"/>
    <property type="project" value="InterPro"/>
</dbReference>
<proteinExistence type="predicted"/>
<dbReference type="Proteomes" id="UP000325003">
    <property type="component" value="Unassembled WGS sequence"/>
</dbReference>
<accession>A0A5B1LFX5</accession>
<dbReference type="InterPro" id="IPR000182">
    <property type="entry name" value="GNAT_dom"/>
</dbReference>
<evidence type="ECO:0000259" key="1">
    <source>
        <dbReference type="PROSITE" id="PS51186"/>
    </source>
</evidence>
<dbReference type="Gene3D" id="3.40.630.30">
    <property type="match status" value="1"/>
</dbReference>
<keyword evidence="3" id="KW-1185">Reference proteome</keyword>
<dbReference type="PROSITE" id="PS51186">
    <property type="entry name" value="GNAT"/>
    <property type="match status" value="1"/>
</dbReference>